<feature type="compositionally biased region" description="Low complexity" evidence="1">
    <location>
        <begin position="188"/>
        <end position="197"/>
    </location>
</feature>
<evidence type="ECO:0000313" key="2">
    <source>
        <dbReference type="EMBL" id="EKA61914.1"/>
    </source>
</evidence>
<comment type="caution">
    <text evidence="2">The sequence shown here is derived from an EMBL/GenBank/DDBJ whole genome shotgun (WGS) entry which is preliminary data.</text>
</comment>
<dbReference type="Proteomes" id="UP000004474">
    <property type="component" value="Unassembled WGS sequence"/>
</dbReference>
<dbReference type="PATRIC" id="fig|1210046.3.peg.1011"/>
<proteinExistence type="predicted"/>
<dbReference type="RefSeq" id="WP_007925808.1">
    <property type="nucleotide sequence ID" value="NZ_ALWX01000019.1"/>
</dbReference>
<gene>
    <name evidence="2" type="ORF">B277_05214</name>
</gene>
<feature type="region of interest" description="Disordered" evidence="1">
    <location>
        <begin position="188"/>
        <end position="211"/>
    </location>
</feature>
<dbReference type="OrthoDB" id="4862421at2"/>
<dbReference type="EMBL" id="ALWX01000019">
    <property type="protein sequence ID" value="EKA61914.1"/>
    <property type="molecule type" value="Genomic_DNA"/>
</dbReference>
<evidence type="ECO:0008006" key="4">
    <source>
        <dbReference type="Google" id="ProtNLM"/>
    </source>
</evidence>
<protein>
    <recommendedName>
        <fullName evidence="4">Suppressor of fused-like domain-containing protein</fullName>
    </recommendedName>
</protein>
<reference evidence="2 3" key="1">
    <citation type="journal article" date="2012" name="J. Bacteriol.">
        <title>Genome Sequence of Janibacter hoylei MTCC8307, Isolated from the Stratospheric Air.</title>
        <authorList>
            <person name="Pawar S.P."/>
            <person name="Dhotre D.P."/>
            <person name="Shetty S.A."/>
            <person name="Chowdhury S.P."/>
            <person name="Chaudhari B.L."/>
            <person name="Shouche Y.S."/>
        </authorList>
    </citation>
    <scope>NUCLEOTIDE SEQUENCE [LARGE SCALE GENOMIC DNA]</scope>
    <source>
        <strain evidence="2 3">PVAS-1</strain>
    </source>
</reference>
<dbReference type="eggNOG" id="ENOG50325K7">
    <property type="taxonomic scope" value="Bacteria"/>
</dbReference>
<name>K1DZS9_9MICO</name>
<dbReference type="AlphaFoldDB" id="K1DZS9"/>
<accession>K1DZS9</accession>
<evidence type="ECO:0000256" key="1">
    <source>
        <dbReference type="SAM" id="MobiDB-lite"/>
    </source>
</evidence>
<organism evidence="2 3">
    <name type="scientific">Janibacter hoylei PVAS-1</name>
    <dbReference type="NCBI Taxonomy" id="1210046"/>
    <lineage>
        <taxon>Bacteria</taxon>
        <taxon>Bacillati</taxon>
        <taxon>Actinomycetota</taxon>
        <taxon>Actinomycetes</taxon>
        <taxon>Micrococcales</taxon>
        <taxon>Intrasporangiaceae</taxon>
        <taxon>Janibacter</taxon>
    </lineage>
</organism>
<evidence type="ECO:0000313" key="3">
    <source>
        <dbReference type="Proteomes" id="UP000004474"/>
    </source>
</evidence>
<sequence length="211" mass="21091">MDQTDRSGERRADFWRAVGSVGAQHGALGDADEGGLWPTGASSYVLVTTTHTGIVSTDGLSAGSGGLGVELYVEGRELLSGPTGEGRWLTAALEEAAGAVAGAAASLAEALDAHDLLSVELSGEHAPADWVDDGRLGALIGVQLPGRPVDLDLEGSGARVLPLTPLRPAELAVVTAEGAAGRRRVAEGLAAQAGTPTPTAPAPASSEGAFP</sequence>